<keyword evidence="1" id="KW-1133">Transmembrane helix</keyword>
<dbReference type="Proteomes" id="UP000034492">
    <property type="component" value="Unassembled WGS sequence"/>
</dbReference>
<accession>A0A0G0F9J5</accession>
<proteinExistence type="predicted"/>
<feature type="transmembrane region" description="Helical" evidence="1">
    <location>
        <begin position="124"/>
        <end position="143"/>
    </location>
</feature>
<organism evidence="2 3">
    <name type="scientific">Candidatus Daviesbacteria bacterium GW2011_GWB1_36_5</name>
    <dbReference type="NCBI Taxonomy" id="1618426"/>
    <lineage>
        <taxon>Bacteria</taxon>
        <taxon>Candidatus Daviesiibacteriota</taxon>
    </lineage>
</organism>
<evidence type="ECO:0000256" key="1">
    <source>
        <dbReference type="SAM" id="Phobius"/>
    </source>
</evidence>
<dbReference type="EMBL" id="LBSA01000008">
    <property type="protein sequence ID" value="KKQ10180.1"/>
    <property type="molecule type" value="Genomic_DNA"/>
</dbReference>
<feature type="transmembrane region" description="Helical" evidence="1">
    <location>
        <begin position="80"/>
        <end position="104"/>
    </location>
</feature>
<name>A0A0G0F9J5_9BACT</name>
<evidence type="ECO:0000313" key="3">
    <source>
        <dbReference type="Proteomes" id="UP000034492"/>
    </source>
</evidence>
<sequence length="146" mass="16216">MTATAHALVGGAIASAIPNPALGLPLAFLSHPILDMIPHWDLGIGWRKKNKITLFAESVLDLAVGIAVAYFIFGQNLNPIYFLSCIFFSEVWDILMMPYLLWGWDFPPFSTAYSWQHKIQANTKLPWGILTQVATVASVVLILRAF</sequence>
<evidence type="ECO:0000313" key="2">
    <source>
        <dbReference type="EMBL" id="KKQ10180.1"/>
    </source>
</evidence>
<dbReference type="AlphaFoldDB" id="A0A0G0F9J5"/>
<gene>
    <name evidence="2" type="ORF">US19_C0008G0023</name>
</gene>
<protein>
    <submittedName>
        <fullName evidence="2">Uncharacterized protein</fullName>
    </submittedName>
</protein>
<keyword evidence="1" id="KW-0472">Membrane</keyword>
<reference evidence="2 3" key="1">
    <citation type="journal article" date="2015" name="Nature">
        <title>rRNA introns, odd ribosomes, and small enigmatic genomes across a large radiation of phyla.</title>
        <authorList>
            <person name="Brown C.T."/>
            <person name="Hug L.A."/>
            <person name="Thomas B.C."/>
            <person name="Sharon I."/>
            <person name="Castelle C.J."/>
            <person name="Singh A."/>
            <person name="Wilkins M.J."/>
            <person name="Williams K.H."/>
            <person name="Banfield J.F."/>
        </authorList>
    </citation>
    <scope>NUCLEOTIDE SEQUENCE [LARGE SCALE GENOMIC DNA]</scope>
</reference>
<feature type="transmembrane region" description="Helical" evidence="1">
    <location>
        <begin position="52"/>
        <end position="73"/>
    </location>
</feature>
<comment type="caution">
    <text evidence="2">The sequence shown here is derived from an EMBL/GenBank/DDBJ whole genome shotgun (WGS) entry which is preliminary data.</text>
</comment>
<keyword evidence="1" id="KW-0812">Transmembrane</keyword>